<evidence type="ECO:0000256" key="2">
    <source>
        <dbReference type="ARBA" id="ARBA00022840"/>
    </source>
</evidence>
<dbReference type="InterPro" id="IPR025943">
    <property type="entry name" value="Sigma_54_int_dom_ATP-bd_2"/>
</dbReference>
<dbReference type="EMBL" id="JAOVZW010000001">
    <property type="protein sequence ID" value="MCX8522802.1"/>
    <property type="molecule type" value="Genomic_DNA"/>
</dbReference>
<dbReference type="RefSeq" id="WP_267264118.1">
    <property type="nucleotide sequence ID" value="NZ_JAOVZW010000001.1"/>
</dbReference>
<dbReference type="SUPFAM" id="SSF46689">
    <property type="entry name" value="Homeodomain-like"/>
    <property type="match status" value="1"/>
</dbReference>
<proteinExistence type="predicted"/>
<evidence type="ECO:0000313" key="8">
    <source>
        <dbReference type="EMBL" id="MCX8522802.1"/>
    </source>
</evidence>
<dbReference type="PANTHER" id="PTHR32071:SF121">
    <property type="entry name" value="SIGMA L-DEPENDENT TRANSCRIPTIONAL REGULATOR YQIR-RELATED"/>
    <property type="match status" value="1"/>
</dbReference>
<name>A0ABT3XKY1_9FLAO</name>
<dbReference type="PROSITE" id="PS50045">
    <property type="entry name" value="SIGMA54_INTERACT_4"/>
    <property type="match status" value="1"/>
</dbReference>
<dbReference type="Gene3D" id="1.10.8.60">
    <property type="match status" value="1"/>
</dbReference>
<dbReference type="PANTHER" id="PTHR32071">
    <property type="entry name" value="TRANSCRIPTIONAL REGULATORY PROTEIN"/>
    <property type="match status" value="1"/>
</dbReference>
<evidence type="ECO:0000259" key="7">
    <source>
        <dbReference type="PROSITE" id="PS50045"/>
    </source>
</evidence>
<evidence type="ECO:0000256" key="5">
    <source>
        <dbReference type="ARBA" id="ARBA00023163"/>
    </source>
</evidence>
<gene>
    <name evidence="8" type="ORF">OF897_02570</name>
</gene>
<dbReference type="Pfam" id="PF00158">
    <property type="entry name" value="Sigma54_activat"/>
    <property type="match status" value="1"/>
</dbReference>
<evidence type="ECO:0000256" key="6">
    <source>
        <dbReference type="SAM" id="MobiDB-lite"/>
    </source>
</evidence>
<feature type="domain" description="Sigma-54 factor interaction" evidence="7">
    <location>
        <begin position="14"/>
        <end position="243"/>
    </location>
</feature>
<reference evidence="8" key="1">
    <citation type="submission" date="2022-10" db="EMBL/GenBank/DDBJ databases">
        <title>Chryseobacterium sp. nov., a novel bacterial species.</title>
        <authorList>
            <person name="Cao Y."/>
        </authorList>
    </citation>
    <scope>NUCLEOTIDE SEQUENCE</scope>
    <source>
        <strain evidence="8">CCTCC AB2015118</strain>
    </source>
</reference>
<evidence type="ECO:0000256" key="3">
    <source>
        <dbReference type="ARBA" id="ARBA00023015"/>
    </source>
</evidence>
<dbReference type="SMART" id="SM00382">
    <property type="entry name" value="AAA"/>
    <property type="match status" value="1"/>
</dbReference>
<accession>A0ABT3XKY1</accession>
<comment type="caution">
    <text evidence="8">The sequence shown here is derived from an EMBL/GenBank/DDBJ whole genome shotgun (WGS) entry which is preliminary data.</text>
</comment>
<dbReference type="InterPro" id="IPR003593">
    <property type="entry name" value="AAA+_ATPase"/>
</dbReference>
<dbReference type="InterPro" id="IPR025944">
    <property type="entry name" value="Sigma_54_int_dom_CS"/>
</dbReference>
<dbReference type="Pfam" id="PF25601">
    <property type="entry name" value="AAA_lid_14"/>
    <property type="match status" value="1"/>
</dbReference>
<keyword evidence="3" id="KW-0805">Transcription regulation</keyword>
<dbReference type="InterPro" id="IPR025662">
    <property type="entry name" value="Sigma_54_int_dom_ATP-bd_1"/>
</dbReference>
<dbReference type="InterPro" id="IPR027417">
    <property type="entry name" value="P-loop_NTPase"/>
</dbReference>
<dbReference type="Gene3D" id="1.10.10.60">
    <property type="entry name" value="Homeodomain-like"/>
    <property type="match status" value="1"/>
</dbReference>
<keyword evidence="5" id="KW-0804">Transcription</keyword>
<dbReference type="InterPro" id="IPR009057">
    <property type="entry name" value="Homeodomain-like_sf"/>
</dbReference>
<protein>
    <submittedName>
        <fullName evidence="8">Sigma-54 dependent transcriptional regulator</fullName>
    </submittedName>
</protein>
<feature type="region of interest" description="Disordered" evidence="6">
    <location>
        <begin position="349"/>
        <end position="368"/>
    </location>
</feature>
<sequence>MSSELQNIKNRFGIIGNFPALNRALEKSIQVAPTDISVLVIGESGVGKEFIPKIIHSESKRKHQPYIVVNCGAIPEGTIDSELFGHEKGAFTGATATRKGYFEVADGGTIFLDEVGELPLQTQVRLLRVLESGEFMKVGSSQVQKTNVRIVAATNVNMMKAIHDGRFREDLFYRLNTVQIDMPALRERKGDIHLLFRKFAIDFAEKYRMPELELDSSAIQYIESYAFPGNVRQLRNLVEQMTVVERERNVTVAKLAEYIPMDAHLPMVVNNVQNHQKQTDFGNEREIMYKILFDMRNDLNDLKSLTSELIKNRGTADLSNQEKNLINRIYTPETQQTANANSLLYFENNNNNNQNHQNIQNPTIISNSDDSYEDFEDIEVEENTPESLSLQNNEKDLIIKALEKHNGRRNRAADELGISQRTLYRKIKQYNLEE</sequence>
<dbReference type="CDD" id="cd00009">
    <property type="entry name" value="AAA"/>
    <property type="match status" value="1"/>
</dbReference>
<evidence type="ECO:0000313" key="9">
    <source>
        <dbReference type="Proteomes" id="UP001073122"/>
    </source>
</evidence>
<evidence type="ECO:0000256" key="1">
    <source>
        <dbReference type="ARBA" id="ARBA00022741"/>
    </source>
</evidence>
<feature type="compositionally biased region" description="Low complexity" evidence="6">
    <location>
        <begin position="349"/>
        <end position="361"/>
    </location>
</feature>
<evidence type="ECO:0000256" key="4">
    <source>
        <dbReference type="ARBA" id="ARBA00023125"/>
    </source>
</evidence>
<keyword evidence="1" id="KW-0547">Nucleotide-binding</keyword>
<keyword evidence="9" id="KW-1185">Reference proteome</keyword>
<keyword evidence="2" id="KW-0067">ATP-binding</keyword>
<dbReference type="SUPFAM" id="SSF52540">
    <property type="entry name" value="P-loop containing nucleoside triphosphate hydrolases"/>
    <property type="match status" value="1"/>
</dbReference>
<keyword evidence="4" id="KW-0238">DNA-binding</keyword>
<dbReference type="InterPro" id="IPR058031">
    <property type="entry name" value="AAA_lid_NorR"/>
</dbReference>
<organism evidence="8 9">
    <name type="scientific">Chryseobacterium formosus</name>
    <dbReference type="NCBI Taxonomy" id="1537363"/>
    <lineage>
        <taxon>Bacteria</taxon>
        <taxon>Pseudomonadati</taxon>
        <taxon>Bacteroidota</taxon>
        <taxon>Flavobacteriia</taxon>
        <taxon>Flavobacteriales</taxon>
        <taxon>Weeksellaceae</taxon>
        <taxon>Chryseobacterium group</taxon>
        <taxon>Chryseobacterium</taxon>
    </lineage>
</organism>
<dbReference type="InterPro" id="IPR002078">
    <property type="entry name" value="Sigma_54_int"/>
</dbReference>
<dbReference type="Gene3D" id="3.40.50.300">
    <property type="entry name" value="P-loop containing nucleotide triphosphate hydrolases"/>
    <property type="match status" value="1"/>
</dbReference>
<dbReference type="PRINTS" id="PR01590">
    <property type="entry name" value="HTHFIS"/>
</dbReference>
<dbReference type="Proteomes" id="UP001073122">
    <property type="component" value="Unassembled WGS sequence"/>
</dbReference>
<dbReference type="InterPro" id="IPR002197">
    <property type="entry name" value="HTH_Fis"/>
</dbReference>
<dbReference type="PROSITE" id="PS00688">
    <property type="entry name" value="SIGMA54_INTERACT_3"/>
    <property type="match status" value="1"/>
</dbReference>
<dbReference type="PROSITE" id="PS00675">
    <property type="entry name" value="SIGMA54_INTERACT_1"/>
    <property type="match status" value="1"/>
</dbReference>
<dbReference type="PROSITE" id="PS00676">
    <property type="entry name" value="SIGMA54_INTERACT_2"/>
    <property type="match status" value="1"/>
</dbReference>
<dbReference type="Pfam" id="PF02954">
    <property type="entry name" value="HTH_8"/>
    <property type="match status" value="1"/>
</dbReference>